<dbReference type="PaxDb" id="123214-PERMA_1812"/>
<keyword evidence="2" id="KW-1133">Transmembrane helix</keyword>
<name>C0QSC9_PERMH</name>
<dbReference type="OrthoDB" id="14712at2"/>
<evidence type="ECO:0000256" key="2">
    <source>
        <dbReference type="SAM" id="Phobius"/>
    </source>
</evidence>
<evidence type="ECO:0000313" key="4">
    <source>
        <dbReference type="Proteomes" id="UP000001366"/>
    </source>
</evidence>
<keyword evidence="4" id="KW-1185">Reference proteome</keyword>
<protein>
    <submittedName>
        <fullName evidence="3">Uncharacterized protein</fullName>
    </submittedName>
</protein>
<evidence type="ECO:0000256" key="1">
    <source>
        <dbReference type="SAM" id="Coils"/>
    </source>
</evidence>
<accession>C0QSC9</accession>
<keyword evidence="2" id="KW-0812">Transmembrane</keyword>
<proteinExistence type="predicted"/>
<dbReference type="RefSeq" id="WP_012675956.1">
    <property type="nucleotide sequence ID" value="NC_012440.1"/>
</dbReference>
<gene>
    <name evidence="3" type="ordered locus">PERMA_1812</name>
</gene>
<dbReference type="KEGG" id="pmx:PERMA_1812"/>
<feature type="coiled-coil region" evidence="1">
    <location>
        <begin position="28"/>
        <end position="90"/>
    </location>
</feature>
<dbReference type="STRING" id="123214.PERMA_1812"/>
<keyword evidence="2" id="KW-0472">Membrane</keyword>
<sequence length="97" mass="11606">MSEWQIAISIGQLIGTVGALVWFTRSLKTDLSKLQDSHNKKIENLQEKHYKLREEIADKYLKRDEWLAYHNKTEAKMEREFEEIKKLIMEIRNGKSR</sequence>
<organism evidence="3 4">
    <name type="scientific">Persephonella marina (strain DSM 14350 / EX-H1)</name>
    <dbReference type="NCBI Taxonomy" id="123214"/>
    <lineage>
        <taxon>Bacteria</taxon>
        <taxon>Pseudomonadati</taxon>
        <taxon>Aquificota</taxon>
        <taxon>Aquificia</taxon>
        <taxon>Aquificales</taxon>
        <taxon>Hydrogenothermaceae</taxon>
        <taxon>Persephonella</taxon>
    </lineage>
</organism>
<reference evidence="3 4" key="1">
    <citation type="journal article" date="2009" name="J. Bacteriol.">
        <title>Complete and draft genome sequences of six members of the Aquificales.</title>
        <authorList>
            <person name="Reysenbach A.L."/>
            <person name="Hamamura N."/>
            <person name="Podar M."/>
            <person name="Griffiths E."/>
            <person name="Ferreira S."/>
            <person name="Hochstein R."/>
            <person name="Heidelberg J."/>
            <person name="Johnson J."/>
            <person name="Mead D."/>
            <person name="Pohorille A."/>
            <person name="Sarmiento M."/>
            <person name="Schweighofer K."/>
            <person name="Seshadri R."/>
            <person name="Voytek M.A."/>
        </authorList>
    </citation>
    <scope>NUCLEOTIDE SEQUENCE [LARGE SCALE GENOMIC DNA]</scope>
    <source>
        <strain evidence="4">DSM 14350 / EX-H1</strain>
    </source>
</reference>
<evidence type="ECO:0000313" key="3">
    <source>
        <dbReference type="EMBL" id="ACO03717.1"/>
    </source>
</evidence>
<keyword evidence="1" id="KW-0175">Coiled coil</keyword>
<feature type="transmembrane region" description="Helical" evidence="2">
    <location>
        <begin position="6"/>
        <end position="24"/>
    </location>
</feature>
<dbReference type="Proteomes" id="UP000001366">
    <property type="component" value="Chromosome"/>
</dbReference>
<dbReference type="EMBL" id="CP001230">
    <property type="protein sequence ID" value="ACO03717.1"/>
    <property type="molecule type" value="Genomic_DNA"/>
</dbReference>
<dbReference type="AlphaFoldDB" id="C0QSC9"/>
<dbReference type="HOGENOM" id="CLU_2344197_0_0_0"/>